<evidence type="ECO:0000256" key="5">
    <source>
        <dbReference type="ARBA" id="ARBA00022741"/>
    </source>
</evidence>
<dbReference type="OrthoDB" id="849160at2759"/>
<evidence type="ECO:0000256" key="6">
    <source>
        <dbReference type="ARBA" id="ARBA00022793"/>
    </source>
</evidence>
<dbReference type="EMBL" id="VAHF01000004">
    <property type="protein sequence ID" value="TXG63890.1"/>
    <property type="molecule type" value="Genomic_DNA"/>
</dbReference>
<keyword evidence="6" id="KW-0210">Decarboxylase</keyword>
<reference evidence="11" key="1">
    <citation type="journal article" date="2019" name="Gigascience">
        <title>De novo genome assembly of the endangered Acer yangbiense, a plant species with extremely small populations endemic to Yunnan Province, China.</title>
        <authorList>
            <person name="Yang J."/>
            <person name="Wariss H.M."/>
            <person name="Tao L."/>
            <person name="Zhang R."/>
            <person name="Yun Q."/>
            <person name="Hollingsworth P."/>
            <person name="Dao Z."/>
            <person name="Luo G."/>
            <person name="Guo H."/>
            <person name="Ma Y."/>
            <person name="Sun W."/>
        </authorList>
    </citation>
    <scope>NUCLEOTIDE SEQUENCE [LARGE SCALE GENOMIC DNA]</scope>
    <source>
        <strain evidence="11">cv. Malutang</strain>
    </source>
</reference>
<dbReference type="SUPFAM" id="SSF68923">
    <property type="entry name" value="PEP carboxykinase N-terminal domain"/>
    <property type="match status" value="1"/>
</dbReference>
<keyword evidence="11" id="KW-1185">Reference proteome</keyword>
<dbReference type="GO" id="GO:0006094">
    <property type="term" value="P:gluconeogenesis"/>
    <property type="evidence" value="ECO:0007669"/>
    <property type="project" value="UniProtKB-UniPathway"/>
</dbReference>
<dbReference type="SUPFAM" id="SSF53795">
    <property type="entry name" value="PEP carboxykinase-like"/>
    <property type="match status" value="1"/>
</dbReference>
<evidence type="ECO:0000256" key="2">
    <source>
        <dbReference type="ARBA" id="ARBA00006052"/>
    </source>
</evidence>
<gene>
    <name evidence="10" type="ORF">EZV62_010884</name>
</gene>
<name>A0A5C7I3T6_9ROSI</name>
<evidence type="ECO:0000256" key="3">
    <source>
        <dbReference type="ARBA" id="ARBA00012363"/>
    </source>
</evidence>
<organism evidence="10 11">
    <name type="scientific">Acer yangbiense</name>
    <dbReference type="NCBI Taxonomy" id="1000413"/>
    <lineage>
        <taxon>Eukaryota</taxon>
        <taxon>Viridiplantae</taxon>
        <taxon>Streptophyta</taxon>
        <taxon>Embryophyta</taxon>
        <taxon>Tracheophyta</taxon>
        <taxon>Spermatophyta</taxon>
        <taxon>Magnoliopsida</taxon>
        <taxon>eudicotyledons</taxon>
        <taxon>Gunneridae</taxon>
        <taxon>Pentapetalae</taxon>
        <taxon>rosids</taxon>
        <taxon>malvids</taxon>
        <taxon>Sapindales</taxon>
        <taxon>Sapindaceae</taxon>
        <taxon>Hippocastanoideae</taxon>
        <taxon>Acereae</taxon>
        <taxon>Acer</taxon>
    </lineage>
</organism>
<keyword evidence="5" id="KW-0547">Nucleotide-binding</keyword>
<keyword evidence="8" id="KW-0456">Lyase</keyword>
<dbReference type="EC" id="4.1.1.49" evidence="3"/>
<dbReference type="AlphaFoldDB" id="A0A5C7I3T6"/>
<comment type="caution">
    <text evidence="10">The sequence shown here is derived from an EMBL/GenBank/DDBJ whole genome shotgun (WGS) entry which is preliminary data.</text>
</comment>
<comment type="pathway">
    <text evidence="1">Carbohydrate biosynthesis; gluconeogenesis.</text>
</comment>
<dbReference type="GO" id="GO:0005829">
    <property type="term" value="C:cytosol"/>
    <property type="evidence" value="ECO:0007669"/>
    <property type="project" value="TreeGrafter"/>
</dbReference>
<evidence type="ECO:0000256" key="8">
    <source>
        <dbReference type="ARBA" id="ARBA00023239"/>
    </source>
</evidence>
<comment type="similarity">
    <text evidence="2">Belongs to the phosphoenolpyruvate carboxykinase (ATP) family.</text>
</comment>
<dbReference type="UniPathway" id="UPA00138"/>
<comment type="catalytic activity">
    <reaction evidence="9">
        <text>oxaloacetate + ATP = phosphoenolpyruvate + ADP + CO2</text>
        <dbReference type="Rhea" id="RHEA:18617"/>
        <dbReference type="ChEBI" id="CHEBI:16452"/>
        <dbReference type="ChEBI" id="CHEBI:16526"/>
        <dbReference type="ChEBI" id="CHEBI:30616"/>
        <dbReference type="ChEBI" id="CHEBI:58702"/>
        <dbReference type="ChEBI" id="CHEBI:456216"/>
        <dbReference type="EC" id="4.1.1.49"/>
    </reaction>
</comment>
<dbReference type="GO" id="GO:0005524">
    <property type="term" value="F:ATP binding"/>
    <property type="evidence" value="ECO:0007669"/>
    <property type="project" value="UniProtKB-KW"/>
</dbReference>
<keyword evidence="4" id="KW-0312">Gluconeogenesis</keyword>
<accession>A0A5C7I3T6</accession>
<dbReference type="Proteomes" id="UP000323000">
    <property type="component" value="Chromosome 4"/>
</dbReference>
<dbReference type="InterPro" id="IPR001272">
    <property type="entry name" value="PEP_carboxykinase_ATP"/>
</dbReference>
<dbReference type="Gene3D" id="3.90.228.20">
    <property type="match status" value="1"/>
</dbReference>
<keyword evidence="7" id="KW-0067">ATP-binding</keyword>
<evidence type="ECO:0000313" key="11">
    <source>
        <dbReference type="Proteomes" id="UP000323000"/>
    </source>
</evidence>
<dbReference type="Gene3D" id="3.90.226.10">
    <property type="entry name" value="2-enoyl-CoA Hydratase, Chain A, domain 1"/>
    <property type="match status" value="1"/>
</dbReference>
<evidence type="ECO:0000256" key="1">
    <source>
        <dbReference type="ARBA" id="ARBA00004742"/>
    </source>
</evidence>
<sequence length="201" mass="22901">MTLIDVNVNGDQLCFLDSDIAIGKEDAWVEDELYRKFLPQCLHCISKYTGEMKKCLFGLMHYLMPKRQILSLHFGCNAGKDGDVAFFFGLSGTGKTTLSTYHNKEKEPDIWNAIKFDTGNVVEPKGMIEIKFRTKELLECIAKGNIIEPEGMIEIKFRTKELLESMGRIDLELINLKAKLQEAKSNRSPAMVEYLQQQIQA</sequence>
<evidence type="ECO:0000256" key="4">
    <source>
        <dbReference type="ARBA" id="ARBA00022432"/>
    </source>
</evidence>
<protein>
    <recommendedName>
        <fullName evidence="3">phosphoenolpyruvate carboxykinase (ATP)</fullName>
        <ecNumber evidence="3">4.1.1.49</ecNumber>
    </recommendedName>
</protein>
<dbReference type="Pfam" id="PF01293">
    <property type="entry name" value="PEPCK_ATP"/>
    <property type="match status" value="1"/>
</dbReference>
<proteinExistence type="inferred from homology"/>
<dbReference type="PANTHER" id="PTHR30031">
    <property type="entry name" value="PHOSPHOENOLPYRUVATE CARBOXYKINASE ATP"/>
    <property type="match status" value="1"/>
</dbReference>
<evidence type="ECO:0000256" key="7">
    <source>
        <dbReference type="ARBA" id="ARBA00022840"/>
    </source>
</evidence>
<evidence type="ECO:0000256" key="9">
    <source>
        <dbReference type="ARBA" id="ARBA00047371"/>
    </source>
</evidence>
<dbReference type="InterPro" id="IPR008210">
    <property type="entry name" value="PEP_carboxykinase_N"/>
</dbReference>
<dbReference type="InterPro" id="IPR013035">
    <property type="entry name" value="PEP_carboxykinase_C"/>
</dbReference>
<dbReference type="GO" id="GO:0004612">
    <property type="term" value="F:phosphoenolpyruvate carboxykinase (ATP) activity"/>
    <property type="evidence" value="ECO:0007669"/>
    <property type="project" value="UniProtKB-EC"/>
</dbReference>
<evidence type="ECO:0000313" key="10">
    <source>
        <dbReference type="EMBL" id="TXG63890.1"/>
    </source>
</evidence>
<dbReference type="PANTHER" id="PTHR30031:SF0">
    <property type="entry name" value="PHOSPHOENOLPYRUVATE CARBOXYKINASE (ATP)"/>
    <property type="match status" value="1"/>
</dbReference>